<feature type="non-terminal residue" evidence="1">
    <location>
        <position position="1"/>
    </location>
</feature>
<evidence type="ECO:0000313" key="2">
    <source>
        <dbReference type="Proteomes" id="UP001140091"/>
    </source>
</evidence>
<sequence>MPRPDLPTDVLNSILWLASPRSACYTQRGRQALISLCLTFHDIIDLNARIPFTELWFSKAGKLKLSLNLKEREYMPDARRNTPKNHARFEPAYKFILKYSARWERIHFDKDKFVFKNLLHFGAKSTGRYIESVLPLHEMPKLKSLAVQGRGEFVQFRVRFFGVWDKLRQIELGIFASITVHLRILQECCNLEEFTLRGDTTFWYMDRGEFDEDVMLTEAARHDIVLRKVHTASFLGFVYTNAILNTLTLPSLSTFTIIKPSACTGTSDLAEQDTDLAVSDLVNCSQCNLQKLELCCIAINNERAIKLLKGLPSLSKLYLEAADIDCTFLLSLKDELHLLKTLQLKVISSDPKAHADEIGAAELRNTHTKHQPQPVCKPCVVTRCESQAAQKSKCEFVGVIE</sequence>
<proteinExistence type="predicted"/>
<dbReference type="Gene3D" id="3.80.10.10">
    <property type="entry name" value="Ribonuclease Inhibitor"/>
    <property type="match status" value="1"/>
</dbReference>
<dbReference type="Proteomes" id="UP001140091">
    <property type="component" value="Unassembled WGS sequence"/>
</dbReference>
<gene>
    <name evidence="1" type="ORF">H1R20_g9739</name>
</gene>
<accession>A0A9W8MCW9</accession>
<organism evidence="1 2">
    <name type="scientific">Candolleomyces eurysporus</name>
    <dbReference type="NCBI Taxonomy" id="2828524"/>
    <lineage>
        <taxon>Eukaryota</taxon>
        <taxon>Fungi</taxon>
        <taxon>Dikarya</taxon>
        <taxon>Basidiomycota</taxon>
        <taxon>Agaricomycotina</taxon>
        <taxon>Agaricomycetes</taxon>
        <taxon>Agaricomycetidae</taxon>
        <taxon>Agaricales</taxon>
        <taxon>Agaricineae</taxon>
        <taxon>Psathyrellaceae</taxon>
        <taxon>Candolleomyces</taxon>
    </lineage>
</organism>
<keyword evidence="2" id="KW-1185">Reference proteome</keyword>
<dbReference type="AlphaFoldDB" id="A0A9W8MCW9"/>
<protein>
    <submittedName>
        <fullName evidence="1">Uncharacterized protein</fullName>
    </submittedName>
</protein>
<dbReference type="OrthoDB" id="2886368at2759"/>
<dbReference type="InterPro" id="IPR032675">
    <property type="entry name" value="LRR_dom_sf"/>
</dbReference>
<reference evidence="1" key="1">
    <citation type="submission" date="2022-06" db="EMBL/GenBank/DDBJ databases">
        <title>Genome Sequence of Candolleomyces eurysporus.</title>
        <authorList>
            <person name="Buettner E."/>
        </authorList>
    </citation>
    <scope>NUCLEOTIDE SEQUENCE</scope>
    <source>
        <strain evidence="1">VTCC 930004</strain>
    </source>
</reference>
<dbReference type="EMBL" id="JANBPK010001003">
    <property type="protein sequence ID" value="KAJ2927350.1"/>
    <property type="molecule type" value="Genomic_DNA"/>
</dbReference>
<evidence type="ECO:0000313" key="1">
    <source>
        <dbReference type="EMBL" id="KAJ2927350.1"/>
    </source>
</evidence>
<name>A0A9W8MCW9_9AGAR</name>
<comment type="caution">
    <text evidence="1">The sequence shown here is derived from an EMBL/GenBank/DDBJ whole genome shotgun (WGS) entry which is preliminary data.</text>
</comment>